<sequence>MYARPPNLLPPPICPSPQSLGQALAAQPTPNFHGYTLFNFDTESIMAADMQNFQFAVPMPADSTVSSYPQYVQFVFPNDTMFVFETFTATLEDWTALFSLVDSEHTIVVSFNGADDRREYTLFWLLNSRPTAKRRIKTPLSKQSIWTPTA</sequence>
<dbReference type="WBParaSite" id="nRc.2.0.1.t10177-RA">
    <property type="protein sequence ID" value="nRc.2.0.1.t10177-RA"/>
    <property type="gene ID" value="nRc.2.0.1.g10177"/>
</dbReference>
<name>A0A915I8I3_ROMCU</name>
<keyword evidence="1" id="KW-1185">Reference proteome</keyword>
<accession>A0A915I8I3</accession>
<protein>
    <submittedName>
        <fullName evidence="2">Uncharacterized protein</fullName>
    </submittedName>
</protein>
<proteinExistence type="predicted"/>
<reference evidence="2" key="1">
    <citation type="submission" date="2022-11" db="UniProtKB">
        <authorList>
            <consortium name="WormBaseParasite"/>
        </authorList>
    </citation>
    <scope>IDENTIFICATION</scope>
</reference>
<evidence type="ECO:0000313" key="2">
    <source>
        <dbReference type="WBParaSite" id="nRc.2.0.1.t10177-RA"/>
    </source>
</evidence>
<organism evidence="1 2">
    <name type="scientific">Romanomermis culicivorax</name>
    <name type="common">Nematode worm</name>
    <dbReference type="NCBI Taxonomy" id="13658"/>
    <lineage>
        <taxon>Eukaryota</taxon>
        <taxon>Metazoa</taxon>
        <taxon>Ecdysozoa</taxon>
        <taxon>Nematoda</taxon>
        <taxon>Enoplea</taxon>
        <taxon>Dorylaimia</taxon>
        <taxon>Mermithida</taxon>
        <taxon>Mermithoidea</taxon>
        <taxon>Mermithidae</taxon>
        <taxon>Romanomermis</taxon>
    </lineage>
</organism>
<dbReference type="Proteomes" id="UP000887565">
    <property type="component" value="Unplaced"/>
</dbReference>
<evidence type="ECO:0000313" key="1">
    <source>
        <dbReference type="Proteomes" id="UP000887565"/>
    </source>
</evidence>
<dbReference type="AlphaFoldDB" id="A0A915I8I3"/>